<accession>A0A1M5NQA7</accession>
<dbReference type="OrthoDB" id="4560943at2"/>
<keyword evidence="3" id="KW-1185">Reference proteome</keyword>
<reference evidence="2 3" key="1">
    <citation type="submission" date="2016-11" db="EMBL/GenBank/DDBJ databases">
        <authorList>
            <person name="Jaros S."/>
            <person name="Januszkiewicz K."/>
            <person name="Wedrychowicz H."/>
        </authorList>
    </citation>
    <scope>NUCLEOTIDE SEQUENCE [LARGE SCALE GENOMIC DNA]</scope>
    <source>
        <strain evidence="2 3">DSM 44523</strain>
    </source>
</reference>
<sequence length="106" mass="11371">MAQPTQPTPGSVGVGPDTSRGEVTGEPGDGQRRVQRTINFDRGVLDRARAAATYLAAREPASGVRSLADIVNLAVAARVAELEKLYNDGKPFRPVYRMPPGRPSRN</sequence>
<dbReference type="RefSeq" id="WP_073489709.1">
    <property type="nucleotide sequence ID" value="NZ_FQVN01000016.1"/>
</dbReference>
<dbReference type="Gene3D" id="6.10.180.30">
    <property type="match status" value="1"/>
</dbReference>
<evidence type="ECO:0000313" key="3">
    <source>
        <dbReference type="Proteomes" id="UP000184501"/>
    </source>
</evidence>
<name>A0A1M5NQA7_STRHI</name>
<evidence type="ECO:0000256" key="1">
    <source>
        <dbReference type="SAM" id="MobiDB-lite"/>
    </source>
</evidence>
<protein>
    <submittedName>
        <fullName evidence="2">Uncharacterized protein</fullName>
    </submittedName>
</protein>
<dbReference type="EMBL" id="FQVN01000016">
    <property type="protein sequence ID" value="SHG91746.1"/>
    <property type="molecule type" value="Genomic_DNA"/>
</dbReference>
<proteinExistence type="predicted"/>
<dbReference type="Proteomes" id="UP000184501">
    <property type="component" value="Unassembled WGS sequence"/>
</dbReference>
<organism evidence="2 3">
    <name type="scientific">Streptoalloteichus hindustanus</name>
    <dbReference type="NCBI Taxonomy" id="2017"/>
    <lineage>
        <taxon>Bacteria</taxon>
        <taxon>Bacillati</taxon>
        <taxon>Actinomycetota</taxon>
        <taxon>Actinomycetes</taxon>
        <taxon>Pseudonocardiales</taxon>
        <taxon>Pseudonocardiaceae</taxon>
        <taxon>Streptoalloteichus</taxon>
    </lineage>
</organism>
<evidence type="ECO:0000313" key="2">
    <source>
        <dbReference type="EMBL" id="SHG91746.1"/>
    </source>
</evidence>
<feature type="region of interest" description="Disordered" evidence="1">
    <location>
        <begin position="1"/>
        <end position="34"/>
    </location>
</feature>
<dbReference type="AlphaFoldDB" id="A0A1M5NQA7"/>
<gene>
    <name evidence="2" type="ORF">SAMN05444320_11674</name>
</gene>